<dbReference type="Proteomes" id="UP000094526">
    <property type="component" value="Unassembled WGS sequence"/>
</dbReference>
<evidence type="ECO:0000256" key="1">
    <source>
        <dbReference type="SAM" id="MobiDB-lite"/>
    </source>
</evidence>
<reference evidence="3" key="1">
    <citation type="submission" date="2015-07" db="EMBL/GenBank/DDBJ databases">
        <authorList>
            <person name="Teixeira M.M."/>
            <person name="Souza R.C."/>
            <person name="Almeida L.G."/>
            <person name="Vicente V.A."/>
            <person name="de Hoog S."/>
            <person name="Bocca A.L."/>
            <person name="de Almeida S.R."/>
            <person name="Vasconcelos A.T."/>
            <person name="Felipe M.S."/>
        </authorList>
    </citation>
    <scope>NUCLEOTIDE SEQUENCE [LARGE SCALE GENOMIC DNA]</scope>
    <source>
        <strain evidence="3">KSF</strain>
    </source>
</reference>
<protein>
    <submittedName>
        <fullName evidence="2">Uncharacterized protein</fullName>
    </submittedName>
</protein>
<accession>A0A1C1CVN9</accession>
<comment type="caution">
    <text evidence="2">The sequence shown here is derived from an EMBL/GenBank/DDBJ whole genome shotgun (WGS) entry which is preliminary data.</text>
</comment>
<dbReference type="EMBL" id="LGRB01000008">
    <property type="protein sequence ID" value="OCT52538.1"/>
    <property type="molecule type" value="Genomic_DNA"/>
</dbReference>
<evidence type="ECO:0000313" key="2">
    <source>
        <dbReference type="EMBL" id="OCT52538.1"/>
    </source>
</evidence>
<dbReference type="STRING" id="86049.A0A1C1CVN9"/>
<keyword evidence="3" id="KW-1185">Reference proteome</keyword>
<feature type="compositionally biased region" description="Low complexity" evidence="1">
    <location>
        <begin position="65"/>
        <end position="78"/>
    </location>
</feature>
<feature type="compositionally biased region" description="Low complexity" evidence="1">
    <location>
        <begin position="34"/>
        <end position="56"/>
    </location>
</feature>
<feature type="compositionally biased region" description="Basic residues" evidence="1">
    <location>
        <begin position="223"/>
        <end position="237"/>
    </location>
</feature>
<feature type="compositionally biased region" description="Basic and acidic residues" evidence="1">
    <location>
        <begin position="238"/>
        <end position="259"/>
    </location>
</feature>
<dbReference type="VEuPathDB" id="FungiDB:G647_03934"/>
<sequence>MAGFSTPELARTPSSQHAKQMSSRLLNMKFMQRAAAASPTTSAAASSTTHTPAAEPSSKRRRVESTTSSPVTSVPGTPMNELPNGLASPTMARGGLSTFRREEADTEWVLDVKVQVPQFKGSDSARKANRDGNTALNRFNALGDQHEEGEASSSEDDIWTAAQPSGRQTFGSFRKRKSRIATQSDQIQADGDEDLSSASDADDHSESDDESGSDRSSDSYTARGHHTPASHGRRRSHQPKDVNSDEEMRQVRQAIEQKHRNMRGTAMDHPKAKQGNKRKGREQGSYKKRKKARKTI</sequence>
<feature type="compositionally biased region" description="Polar residues" evidence="1">
    <location>
        <begin position="162"/>
        <end position="171"/>
    </location>
</feature>
<feature type="region of interest" description="Disordered" evidence="1">
    <location>
        <begin position="120"/>
        <end position="296"/>
    </location>
</feature>
<proteinExistence type="predicted"/>
<dbReference type="OrthoDB" id="4160481at2759"/>
<feature type="region of interest" description="Disordered" evidence="1">
    <location>
        <begin position="1"/>
        <end position="99"/>
    </location>
</feature>
<evidence type="ECO:0000313" key="3">
    <source>
        <dbReference type="Proteomes" id="UP000094526"/>
    </source>
</evidence>
<gene>
    <name evidence="2" type="ORF">CLCR_10515</name>
</gene>
<organism evidence="2 3">
    <name type="scientific">Cladophialophora carrionii</name>
    <dbReference type="NCBI Taxonomy" id="86049"/>
    <lineage>
        <taxon>Eukaryota</taxon>
        <taxon>Fungi</taxon>
        <taxon>Dikarya</taxon>
        <taxon>Ascomycota</taxon>
        <taxon>Pezizomycotina</taxon>
        <taxon>Eurotiomycetes</taxon>
        <taxon>Chaetothyriomycetidae</taxon>
        <taxon>Chaetothyriales</taxon>
        <taxon>Herpotrichiellaceae</taxon>
        <taxon>Cladophialophora</taxon>
    </lineage>
</organism>
<name>A0A1C1CVN9_9EURO</name>
<feature type="compositionally biased region" description="Basic residues" evidence="1">
    <location>
        <begin position="272"/>
        <end position="296"/>
    </location>
</feature>
<feature type="compositionally biased region" description="Polar residues" evidence="1">
    <location>
        <begin position="12"/>
        <end position="25"/>
    </location>
</feature>
<dbReference type="AlphaFoldDB" id="A0A1C1CVN9"/>
<dbReference type="VEuPathDB" id="FungiDB:CLCR_10515"/>